<sequence>MPSHRAQIVPRYPEGYRTLPRNMLSRPESICSVADKRRSMRDDTMWQLYEWQQRQAFSRQGPPPPGHYGTLPSPKTMGNISEHQEVAHSIPTSPSHGSLALYQTFSPPGQHRRDNPPGSTRSEVSSPVFRGDQTMTIDCRHRTHLTKYNYPPDRRSMPAGIPVQTITPQSLQGKTISPEDYKDNSYSHQRPEDIDIDTKLSRLCEQDQVVRTQEEKLQQLHREKHTLETALLSASQEIEQSSDNPAAIQSLIQQRDVLQNGLLSTYLSRVNAELERSWREYDKMESGVSLAKTNLLEQLEALGSPQTEPPSQQHVQIQKELWRIQDVMEALAKNKPPRTTDTGFLGSKPISNLQKNEQGPDYRLYKSEPELTTVAEEVDDNNGEDNDKDRLQTGLTTDKEPAATKGVPVYPVGIVPPRTKSPMSPPESCTIASYVTLRKSKKPDPRTDRPHSAVEQTCGPGERESGRARMSVEEQLERIRRHQQASLREKKRSSSSISPSRSPSFSKENPFITQVSPPLFGMARTAVAVEEEMARTAVAVEEEMARTAVAVEEEMDRAAELELERDRAAVAAAAEELERARAAAEELVRERTAVSSEEVLDIDEAALVELEMEITVVEEISYRAEEVDVIPVPRLSEEEPQPQTESSNMDTEVRECPYSHRPPESRICMADNII</sequence>
<feature type="coiled-coil region" evidence="1">
    <location>
        <begin position="551"/>
        <end position="597"/>
    </location>
</feature>
<dbReference type="STRING" id="62062.ENSHHUP00000032830"/>
<dbReference type="InterPro" id="IPR057971">
    <property type="entry name" value="PKHA4-7_TBCA"/>
</dbReference>
<feature type="compositionally biased region" description="Basic residues" evidence="2">
    <location>
        <begin position="479"/>
        <end position="493"/>
    </location>
</feature>
<reference evidence="4" key="3">
    <citation type="submission" date="2025-09" db="UniProtKB">
        <authorList>
            <consortium name="Ensembl"/>
        </authorList>
    </citation>
    <scope>IDENTIFICATION</scope>
</reference>
<dbReference type="PANTHER" id="PTHR12752">
    <property type="entry name" value="PHOSPHOINOSITOL 3-PHOSPHATE-BINDING PROTEIN"/>
    <property type="match status" value="1"/>
</dbReference>
<organism evidence="4 5">
    <name type="scientific">Hucho hucho</name>
    <name type="common">huchen</name>
    <dbReference type="NCBI Taxonomy" id="62062"/>
    <lineage>
        <taxon>Eukaryota</taxon>
        <taxon>Metazoa</taxon>
        <taxon>Chordata</taxon>
        <taxon>Craniata</taxon>
        <taxon>Vertebrata</taxon>
        <taxon>Euteleostomi</taxon>
        <taxon>Actinopterygii</taxon>
        <taxon>Neopterygii</taxon>
        <taxon>Teleostei</taxon>
        <taxon>Protacanthopterygii</taxon>
        <taxon>Salmoniformes</taxon>
        <taxon>Salmonidae</taxon>
        <taxon>Salmoninae</taxon>
        <taxon>Hucho</taxon>
    </lineage>
</organism>
<feature type="compositionally biased region" description="Low complexity" evidence="2">
    <location>
        <begin position="406"/>
        <end position="417"/>
    </location>
</feature>
<dbReference type="AlphaFoldDB" id="A0A4W5M689"/>
<dbReference type="GO" id="GO:0080025">
    <property type="term" value="F:phosphatidylinositol-3,5-bisphosphate binding"/>
    <property type="evidence" value="ECO:0007669"/>
    <property type="project" value="TreeGrafter"/>
</dbReference>
<feature type="region of interest" description="Disordered" evidence="2">
    <location>
        <begin position="57"/>
        <end position="127"/>
    </location>
</feature>
<reference evidence="4" key="2">
    <citation type="submission" date="2025-08" db="UniProtKB">
        <authorList>
            <consortium name="Ensembl"/>
        </authorList>
    </citation>
    <scope>IDENTIFICATION</scope>
</reference>
<dbReference type="Pfam" id="PF25541">
    <property type="entry name" value="TBCA_PH"/>
    <property type="match status" value="1"/>
</dbReference>
<dbReference type="GO" id="GO:0010314">
    <property type="term" value="F:phosphatidylinositol-5-phosphate binding"/>
    <property type="evidence" value="ECO:0007669"/>
    <property type="project" value="TreeGrafter"/>
</dbReference>
<accession>A0A4W5M689</accession>
<evidence type="ECO:0000256" key="2">
    <source>
        <dbReference type="SAM" id="MobiDB-lite"/>
    </source>
</evidence>
<feature type="region of interest" description="Disordered" evidence="2">
    <location>
        <begin position="333"/>
        <end position="362"/>
    </location>
</feature>
<feature type="domain" description="Pleckstrin homology" evidence="3">
    <location>
        <begin position="191"/>
        <end position="331"/>
    </location>
</feature>
<dbReference type="Ensembl" id="ENSHHUT00000034168.1">
    <property type="protein sequence ID" value="ENSHHUP00000032830.1"/>
    <property type="gene ID" value="ENSHHUG00000020779.1"/>
</dbReference>
<keyword evidence="1" id="KW-0175">Coiled coil</keyword>
<protein>
    <submittedName>
        <fullName evidence="4">Pleckstrin homology domain containing, family A member 5</fullName>
    </submittedName>
</protein>
<proteinExistence type="predicted"/>
<feature type="compositionally biased region" description="Low complexity" evidence="2">
    <location>
        <begin position="494"/>
        <end position="507"/>
    </location>
</feature>
<evidence type="ECO:0000259" key="3">
    <source>
        <dbReference type="Pfam" id="PF25541"/>
    </source>
</evidence>
<feature type="compositionally biased region" description="Basic and acidic residues" evidence="2">
    <location>
        <begin position="385"/>
        <end position="402"/>
    </location>
</feature>
<evidence type="ECO:0000313" key="5">
    <source>
        <dbReference type="Proteomes" id="UP000314982"/>
    </source>
</evidence>
<feature type="compositionally biased region" description="Basic and acidic residues" evidence="2">
    <location>
        <begin position="442"/>
        <end position="452"/>
    </location>
</feature>
<dbReference type="PANTHER" id="PTHR12752:SF3">
    <property type="entry name" value="PLECKSTRIN HOMOLOGY DOMAIN-CONTAINING FAMILY A MEMBER 5"/>
    <property type="match status" value="1"/>
</dbReference>
<dbReference type="Proteomes" id="UP000314982">
    <property type="component" value="Unassembled WGS sequence"/>
</dbReference>
<feature type="region of interest" description="Disordered" evidence="2">
    <location>
        <begin position="169"/>
        <end position="190"/>
    </location>
</feature>
<feature type="coiled-coil region" evidence="1">
    <location>
        <begin position="210"/>
        <end position="237"/>
    </location>
</feature>
<dbReference type="GO" id="GO:0005829">
    <property type="term" value="C:cytosol"/>
    <property type="evidence" value="ECO:0007669"/>
    <property type="project" value="TreeGrafter"/>
</dbReference>
<feature type="compositionally biased region" description="Polar residues" evidence="2">
    <location>
        <begin position="90"/>
        <end position="107"/>
    </location>
</feature>
<reference evidence="5" key="1">
    <citation type="submission" date="2018-06" db="EMBL/GenBank/DDBJ databases">
        <title>Genome assembly of Danube salmon.</title>
        <authorList>
            <person name="Macqueen D.J."/>
            <person name="Gundappa M.K."/>
        </authorList>
    </citation>
    <scope>NUCLEOTIDE SEQUENCE [LARGE SCALE GENOMIC DNA]</scope>
</reference>
<feature type="compositionally biased region" description="Basic and acidic residues" evidence="2">
    <location>
        <begin position="461"/>
        <end position="478"/>
    </location>
</feature>
<name>A0A4W5M689_9TELE</name>
<feature type="region of interest" description="Disordered" evidence="2">
    <location>
        <begin position="633"/>
        <end position="662"/>
    </location>
</feature>
<dbReference type="GO" id="GO:0032266">
    <property type="term" value="F:phosphatidylinositol-3-phosphate binding"/>
    <property type="evidence" value="ECO:0007669"/>
    <property type="project" value="TreeGrafter"/>
</dbReference>
<feature type="compositionally biased region" description="Basic and acidic residues" evidence="2">
    <location>
        <begin position="177"/>
        <end position="190"/>
    </location>
</feature>
<keyword evidence="5" id="KW-1185">Reference proteome</keyword>
<feature type="region of interest" description="Disordered" evidence="2">
    <location>
        <begin position="375"/>
        <end position="514"/>
    </location>
</feature>
<dbReference type="GO" id="GO:0070273">
    <property type="term" value="F:phosphatidylinositol-4-phosphate binding"/>
    <property type="evidence" value="ECO:0007669"/>
    <property type="project" value="TreeGrafter"/>
</dbReference>
<dbReference type="GeneTree" id="ENSGT00940000155728"/>
<feature type="compositionally biased region" description="Basic and acidic residues" evidence="2">
    <location>
        <begin position="651"/>
        <end position="662"/>
    </location>
</feature>
<evidence type="ECO:0000313" key="4">
    <source>
        <dbReference type="Ensembl" id="ENSHHUP00000032830.1"/>
    </source>
</evidence>
<evidence type="ECO:0000256" key="1">
    <source>
        <dbReference type="SAM" id="Coils"/>
    </source>
</evidence>